<dbReference type="Proteomes" id="UP001732700">
    <property type="component" value="Chromosome 6A"/>
</dbReference>
<reference evidence="1" key="1">
    <citation type="submission" date="2021-05" db="EMBL/GenBank/DDBJ databases">
        <authorList>
            <person name="Scholz U."/>
            <person name="Mascher M."/>
            <person name="Fiebig A."/>
        </authorList>
    </citation>
    <scope>NUCLEOTIDE SEQUENCE [LARGE SCALE GENOMIC DNA]</scope>
</reference>
<reference evidence="1" key="2">
    <citation type="submission" date="2025-09" db="UniProtKB">
        <authorList>
            <consortium name="EnsemblPlants"/>
        </authorList>
    </citation>
    <scope>IDENTIFICATION</scope>
</reference>
<protein>
    <submittedName>
        <fullName evidence="1">Uncharacterized protein</fullName>
    </submittedName>
</protein>
<evidence type="ECO:0000313" key="1">
    <source>
        <dbReference type="EnsemblPlants" id="AVESA.00010b.r2.6AG1075150.1.CDS"/>
    </source>
</evidence>
<sequence length="196" mass="22712">MSNILFSKKFIAKLTTIIRNFWWTGVKEEAHSKALCLRAWKDICTPKYDGGLGIRNLQAMNQALILMAAWRIADQPKNFLHAVLKSKYFPDSSIWRPNTNTPKSAFWASIIKILPILKAHSFYQITQGRISVWSTPWCKDWAHIYDALIIQPSEFSYPAQVKDLWLTNQQNWNNQLIDSLFQACHNQKHTNHLLAG</sequence>
<evidence type="ECO:0000313" key="2">
    <source>
        <dbReference type="Proteomes" id="UP001732700"/>
    </source>
</evidence>
<name>A0ACD5Z1H6_AVESA</name>
<dbReference type="EnsemblPlants" id="AVESA.00010b.r2.6AG1075150.1">
    <property type="protein sequence ID" value="AVESA.00010b.r2.6AG1075150.1.CDS"/>
    <property type="gene ID" value="AVESA.00010b.r2.6AG1075150"/>
</dbReference>
<keyword evidence="2" id="KW-1185">Reference proteome</keyword>
<accession>A0ACD5Z1H6</accession>
<proteinExistence type="predicted"/>
<organism evidence="1 2">
    <name type="scientific">Avena sativa</name>
    <name type="common">Oat</name>
    <dbReference type="NCBI Taxonomy" id="4498"/>
    <lineage>
        <taxon>Eukaryota</taxon>
        <taxon>Viridiplantae</taxon>
        <taxon>Streptophyta</taxon>
        <taxon>Embryophyta</taxon>
        <taxon>Tracheophyta</taxon>
        <taxon>Spermatophyta</taxon>
        <taxon>Magnoliopsida</taxon>
        <taxon>Liliopsida</taxon>
        <taxon>Poales</taxon>
        <taxon>Poaceae</taxon>
        <taxon>BOP clade</taxon>
        <taxon>Pooideae</taxon>
        <taxon>Poodae</taxon>
        <taxon>Poeae</taxon>
        <taxon>Poeae Chloroplast Group 1 (Aveneae type)</taxon>
        <taxon>Aveninae</taxon>
        <taxon>Avena</taxon>
    </lineage>
</organism>